<proteinExistence type="inferred from homology"/>
<dbReference type="PANTHER" id="PTHR43448">
    <property type="entry name" value="PROTOHEME IX FARNESYLTRANSFERASE, MITOCHONDRIAL"/>
    <property type="match status" value="1"/>
</dbReference>
<keyword evidence="5 9" id="KW-1133">Transmembrane helix</keyword>
<feature type="transmembrane region" description="Helical" evidence="9">
    <location>
        <begin position="29"/>
        <end position="52"/>
    </location>
</feature>
<dbReference type="PROSITE" id="PS00943">
    <property type="entry name" value="UBIA"/>
    <property type="match status" value="1"/>
</dbReference>
<comment type="subunit">
    <text evidence="9">Interacts with CtaA.</text>
</comment>
<dbReference type="HAMAP" id="MF_00154">
    <property type="entry name" value="CyoE_CtaB"/>
    <property type="match status" value="1"/>
</dbReference>
<evidence type="ECO:0000256" key="4">
    <source>
        <dbReference type="ARBA" id="ARBA00022692"/>
    </source>
</evidence>
<evidence type="ECO:0000256" key="8">
    <source>
        <dbReference type="ARBA" id="ARBA00047690"/>
    </source>
</evidence>
<dbReference type="InterPro" id="IPR006369">
    <property type="entry name" value="Protohaem_IX_farnesylTrfase"/>
</dbReference>
<feature type="transmembrane region" description="Helical" evidence="9">
    <location>
        <begin position="64"/>
        <end position="88"/>
    </location>
</feature>
<organism evidence="10 11">
    <name type="scientific">Salibacterium qingdaonense</name>
    <dbReference type="NCBI Taxonomy" id="266892"/>
    <lineage>
        <taxon>Bacteria</taxon>
        <taxon>Bacillati</taxon>
        <taxon>Bacillota</taxon>
        <taxon>Bacilli</taxon>
        <taxon>Bacillales</taxon>
        <taxon>Bacillaceae</taxon>
    </lineage>
</organism>
<dbReference type="EMBL" id="FOTY01000002">
    <property type="protein sequence ID" value="SFL57657.1"/>
    <property type="molecule type" value="Genomic_DNA"/>
</dbReference>
<evidence type="ECO:0000313" key="10">
    <source>
        <dbReference type="EMBL" id="SFL57657.1"/>
    </source>
</evidence>
<dbReference type="EC" id="2.5.1.141" evidence="9"/>
<evidence type="ECO:0000256" key="9">
    <source>
        <dbReference type="HAMAP-Rule" id="MF_00154"/>
    </source>
</evidence>
<comment type="function">
    <text evidence="9">Converts heme B (protoheme IX) to heme O by substitution of the vinyl group on carbon 2 of heme B porphyrin ring with a hydroxyethyl farnesyl side group.</text>
</comment>
<dbReference type="PANTHER" id="PTHR43448:SF2">
    <property type="entry name" value="PROTOHEME IX FARNESYLTRANSFERASE, MITOCHONDRIAL"/>
    <property type="match status" value="1"/>
</dbReference>
<keyword evidence="6 9" id="KW-0350">Heme biosynthesis</keyword>
<dbReference type="RefSeq" id="WP_090925488.1">
    <property type="nucleotide sequence ID" value="NZ_FOTY01000002.1"/>
</dbReference>
<protein>
    <recommendedName>
        <fullName evidence="9">Protoheme IX farnesyltransferase</fullName>
        <ecNumber evidence="9">2.5.1.141</ecNumber>
    </recommendedName>
    <alternativeName>
        <fullName evidence="9">Heme B farnesyltransferase</fullName>
    </alternativeName>
    <alternativeName>
        <fullName evidence="9">Heme O synthase</fullName>
    </alternativeName>
</protein>
<comment type="subcellular location">
    <subcellularLocation>
        <location evidence="9">Cell membrane</location>
        <topology evidence="9">Multi-pass membrane protein</topology>
    </subcellularLocation>
    <subcellularLocation>
        <location evidence="1">Membrane</location>
        <topology evidence="1">Multi-pass membrane protein</topology>
    </subcellularLocation>
</comment>
<evidence type="ECO:0000313" key="11">
    <source>
        <dbReference type="Proteomes" id="UP000199668"/>
    </source>
</evidence>
<keyword evidence="11" id="KW-1185">Reference proteome</keyword>
<dbReference type="GO" id="GO:0005886">
    <property type="term" value="C:plasma membrane"/>
    <property type="evidence" value="ECO:0007669"/>
    <property type="project" value="UniProtKB-SubCell"/>
</dbReference>
<feature type="transmembrane region" description="Helical" evidence="9">
    <location>
        <begin position="256"/>
        <end position="277"/>
    </location>
</feature>
<dbReference type="STRING" id="266892.SAMN04488054_102227"/>
<dbReference type="Pfam" id="PF01040">
    <property type="entry name" value="UbiA"/>
    <property type="match status" value="1"/>
</dbReference>
<comment type="miscellaneous">
    <text evidence="9">Carbon 2 of the heme B porphyrin ring is defined according to the Fischer nomenclature.</text>
</comment>
<feature type="transmembrane region" description="Helical" evidence="9">
    <location>
        <begin position="161"/>
        <end position="181"/>
    </location>
</feature>
<comment type="similarity">
    <text evidence="9">Belongs to the UbiA prenyltransferase family. Protoheme IX farnesyltransferase subfamily.</text>
</comment>
<evidence type="ECO:0000256" key="7">
    <source>
        <dbReference type="ARBA" id="ARBA00023136"/>
    </source>
</evidence>
<keyword evidence="7 9" id="KW-0472">Membrane</keyword>
<feature type="transmembrane region" description="Helical" evidence="9">
    <location>
        <begin position="289"/>
        <end position="307"/>
    </location>
</feature>
<dbReference type="GO" id="GO:0048034">
    <property type="term" value="P:heme O biosynthetic process"/>
    <property type="evidence" value="ECO:0007669"/>
    <property type="project" value="UniProtKB-UniRule"/>
</dbReference>
<name>A0A1I4IUA1_9BACI</name>
<sequence length="308" mass="33182">MDEFNAVPHAADSKKGYSEQTHPSLWRDYASAAGIPAVCFYLVFVAASMVIASSYSDFPLLQNLHILILTLAGAGLTAAGSFMLNNYLDRDLDAVMKRTKHRPAAAGRIKPARMLTSGLMQAALGIMILGSVEPVSAVAAAAGLVVYIVIYTLWLKRVSTLHAAAGGIAVAAAPLIGWGAVDPALHSHSWLLFCILFMWYPPHFLALAIQRAEEYRAAGIPVLPAQAGDAVVKRQIVLYAAVLLAVTLFLREFGSVYTLTAACLGAGWLIPGAAGFFLKNNTGWARYMFVYSFPYMTILFIVMAVVHM</sequence>
<dbReference type="NCBIfam" id="TIGR01473">
    <property type="entry name" value="cyoE_ctaB"/>
    <property type="match status" value="1"/>
</dbReference>
<reference evidence="10 11" key="1">
    <citation type="submission" date="2016-10" db="EMBL/GenBank/DDBJ databases">
        <authorList>
            <person name="de Groot N.N."/>
        </authorList>
    </citation>
    <scope>NUCLEOTIDE SEQUENCE [LARGE SCALE GENOMIC DNA]</scope>
    <source>
        <strain evidence="10 11">CGMCC 1.6134</strain>
    </source>
</reference>
<dbReference type="Gene3D" id="1.10.357.140">
    <property type="entry name" value="UbiA prenyltransferase"/>
    <property type="match status" value="1"/>
</dbReference>
<dbReference type="UniPathway" id="UPA00834">
    <property type="reaction ID" value="UER00712"/>
</dbReference>
<dbReference type="InterPro" id="IPR030470">
    <property type="entry name" value="UbiA_prenylTrfase_CS"/>
</dbReference>
<feature type="transmembrane region" description="Helical" evidence="9">
    <location>
        <begin position="135"/>
        <end position="154"/>
    </location>
</feature>
<comment type="pathway">
    <text evidence="9">Porphyrin-containing compound metabolism; heme O biosynthesis; heme O from protoheme: step 1/1.</text>
</comment>
<evidence type="ECO:0000256" key="1">
    <source>
        <dbReference type="ARBA" id="ARBA00004141"/>
    </source>
</evidence>
<accession>A0A1I4IUA1</accession>
<evidence type="ECO:0000256" key="3">
    <source>
        <dbReference type="ARBA" id="ARBA00022679"/>
    </source>
</evidence>
<dbReference type="AlphaFoldDB" id="A0A1I4IUA1"/>
<feature type="transmembrane region" description="Helical" evidence="9">
    <location>
        <begin position="187"/>
        <end position="209"/>
    </location>
</feature>
<keyword evidence="2 9" id="KW-1003">Cell membrane</keyword>
<feature type="transmembrane region" description="Helical" evidence="9">
    <location>
        <begin position="109"/>
        <end position="129"/>
    </location>
</feature>
<dbReference type="CDD" id="cd13957">
    <property type="entry name" value="PT_UbiA_Cox10"/>
    <property type="match status" value="1"/>
</dbReference>
<dbReference type="OrthoDB" id="9814417at2"/>
<dbReference type="InterPro" id="IPR044878">
    <property type="entry name" value="UbiA_sf"/>
</dbReference>
<dbReference type="InterPro" id="IPR000537">
    <property type="entry name" value="UbiA_prenyltransferase"/>
</dbReference>
<evidence type="ECO:0000256" key="5">
    <source>
        <dbReference type="ARBA" id="ARBA00022989"/>
    </source>
</evidence>
<comment type="catalytic activity">
    <reaction evidence="8 9">
        <text>heme b + (2E,6E)-farnesyl diphosphate + H2O = Fe(II)-heme o + diphosphate</text>
        <dbReference type="Rhea" id="RHEA:28070"/>
        <dbReference type="ChEBI" id="CHEBI:15377"/>
        <dbReference type="ChEBI" id="CHEBI:33019"/>
        <dbReference type="ChEBI" id="CHEBI:60344"/>
        <dbReference type="ChEBI" id="CHEBI:60530"/>
        <dbReference type="ChEBI" id="CHEBI:175763"/>
        <dbReference type="EC" id="2.5.1.141"/>
    </reaction>
</comment>
<keyword evidence="3 9" id="KW-0808">Transferase</keyword>
<dbReference type="Proteomes" id="UP000199668">
    <property type="component" value="Unassembled WGS sequence"/>
</dbReference>
<feature type="transmembrane region" description="Helical" evidence="9">
    <location>
        <begin position="230"/>
        <end position="250"/>
    </location>
</feature>
<evidence type="ECO:0000256" key="6">
    <source>
        <dbReference type="ARBA" id="ARBA00023133"/>
    </source>
</evidence>
<dbReference type="GO" id="GO:0008495">
    <property type="term" value="F:protoheme IX farnesyltransferase activity"/>
    <property type="evidence" value="ECO:0007669"/>
    <property type="project" value="UniProtKB-UniRule"/>
</dbReference>
<keyword evidence="4 9" id="KW-0812">Transmembrane</keyword>
<gene>
    <name evidence="9" type="primary">ctaB</name>
    <name evidence="10" type="ORF">SAMN04488054_102227</name>
</gene>
<evidence type="ECO:0000256" key="2">
    <source>
        <dbReference type="ARBA" id="ARBA00022475"/>
    </source>
</evidence>